<keyword evidence="5" id="KW-0732">Signal</keyword>
<sequence length="231" mass="25741">MQLAFLFLLYQISIAQEEPPEFTVTAQTSAGPVRGFEVDYGSDKSQLYYGSASIFLGVPFAKVPVDDLRFKLPQPLCHFEEEVGSTEYKPRCPQGHDIHGFDYLTSEDCLYLNVFTPNISDGRKRAVMFYIPGGMFQLGGADIYGYKGAVRNLVSRDVVVVVIQYRLSTIGFFTTFTPEFPANRGIFDVLLALRWTHNEIANFGGDPERVTIFGHSAGAMVADSLSFSPLY</sequence>
<dbReference type="GO" id="GO:0052689">
    <property type="term" value="F:carboxylic ester hydrolase activity"/>
    <property type="evidence" value="ECO:0007669"/>
    <property type="project" value="UniProtKB-KW"/>
</dbReference>
<dbReference type="EC" id="3.1.1.-" evidence="4"/>
<dbReference type="InterPro" id="IPR019819">
    <property type="entry name" value="Carboxylesterase_B_CS"/>
</dbReference>
<dbReference type="PANTHER" id="PTHR11559">
    <property type="entry name" value="CARBOXYLESTERASE"/>
    <property type="match status" value="1"/>
</dbReference>
<dbReference type="SUPFAM" id="SSF53474">
    <property type="entry name" value="alpha/beta-Hydrolases"/>
    <property type="match status" value="1"/>
</dbReference>
<evidence type="ECO:0000256" key="4">
    <source>
        <dbReference type="RuleBase" id="RU361235"/>
    </source>
</evidence>
<dbReference type="InterPro" id="IPR019826">
    <property type="entry name" value="Carboxylesterase_B_AS"/>
</dbReference>
<organism evidence="7 8">
    <name type="scientific">Pristionchus entomophagus</name>
    <dbReference type="NCBI Taxonomy" id="358040"/>
    <lineage>
        <taxon>Eukaryota</taxon>
        <taxon>Metazoa</taxon>
        <taxon>Ecdysozoa</taxon>
        <taxon>Nematoda</taxon>
        <taxon>Chromadorea</taxon>
        <taxon>Rhabditida</taxon>
        <taxon>Rhabditina</taxon>
        <taxon>Diplogasteromorpha</taxon>
        <taxon>Diplogasteroidea</taxon>
        <taxon>Neodiplogasteridae</taxon>
        <taxon>Pristionchus</taxon>
    </lineage>
</organism>
<feature type="domain" description="Carboxylesterase type B" evidence="6">
    <location>
        <begin position="26"/>
        <end position="230"/>
    </location>
</feature>
<protein>
    <recommendedName>
        <fullName evidence="4">Carboxylic ester hydrolase</fullName>
        <ecNumber evidence="4">3.1.1.-</ecNumber>
    </recommendedName>
</protein>
<evidence type="ECO:0000313" key="8">
    <source>
        <dbReference type="Proteomes" id="UP001432027"/>
    </source>
</evidence>
<evidence type="ECO:0000313" key="7">
    <source>
        <dbReference type="EMBL" id="GMS87328.1"/>
    </source>
</evidence>
<reference evidence="7" key="1">
    <citation type="submission" date="2023-10" db="EMBL/GenBank/DDBJ databases">
        <title>Genome assembly of Pristionchus species.</title>
        <authorList>
            <person name="Yoshida K."/>
            <person name="Sommer R.J."/>
        </authorList>
    </citation>
    <scope>NUCLEOTIDE SEQUENCE</scope>
    <source>
        <strain evidence="7">RS0144</strain>
    </source>
</reference>
<dbReference type="EMBL" id="BTSX01000003">
    <property type="protein sequence ID" value="GMS87328.1"/>
    <property type="molecule type" value="Genomic_DNA"/>
</dbReference>
<keyword evidence="2" id="KW-0719">Serine esterase</keyword>
<dbReference type="Pfam" id="PF00135">
    <property type="entry name" value="COesterase"/>
    <property type="match status" value="1"/>
</dbReference>
<dbReference type="PROSITE" id="PS00941">
    <property type="entry name" value="CARBOXYLESTERASE_B_2"/>
    <property type="match status" value="1"/>
</dbReference>
<evidence type="ECO:0000259" key="6">
    <source>
        <dbReference type="Pfam" id="PF00135"/>
    </source>
</evidence>
<dbReference type="Proteomes" id="UP001432027">
    <property type="component" value="Unassembled WGS sequence"/>
</dbReference>
<dbReference type="InterPro" id="IPR050309">
    <property type="entry name" value="Type-B_Carboxylest/Lipase"/>
</dbReference>
<evidence type="ECO:0000256" key="2">
    <source>
        <dbReference type="ARBA" id="ARBA00022487"/>
    </source>
</evidence>
<comment type="similarity">
    <text evidence="1 4">Belongs to the type-B carboxylesterase/lipase family.</text>
</comment>
<keyword evidence="8" id="KW-1185">Reference proteome</keyword>
<dbReference type="InterPro" id="IPR002018">
    <property type="entry name" value="CarbesteraseB"/>
</dbReference>
<keyword evidence="3 4" id="KW-0378">Hydrolase</keyword>
<feature type="chain" id="PRO_5043641274" description="Carboxylic ester hydrolase" evidence="5">
    <location>
        <begin position="16"/>
        <end position="231"/>
    </location>
</feature>
<dbReference type="PROSITE" id="PS00122">
    <property type="entry name" value="CARBOXYLESTERASE_B_1"/>
    <property type="match status" value="1"/>
</dbReference>
<feature type="signal peptide" evidence="5">
    <location>
        <begin position="1"/>
        <end position="15"/>
    </location>
</feature>
<evidence type="ECO:0000256" key="1">
    <source>
        <dbReference type="ARBA" id="ARBA00005964"/>
    </source>
</evidence>
<name>A0AAV5T398_9BILA</name>
<dbReference type="InterPro" id="IPR029058">
    <property type="entry name" value="AB_hydrolase_fold"/>
</dbReference>
<comment type="caution">
    <text evidence="7">The sequence shown here is derived from an EMBL/GenBank/DDBJ whole genome shotgun (WGS) entry which is preliminary data.</text>
</comment>
<gene>
    <name evidence="7" type="ORF">PENTCL1PPCAC_9503</name>
</gene>
<evidence type="ECO:0000256" key="5">
    <source>
        <dbReference type="SAM" id="SignalP"/>
    </source>
</evidence>
<dbReference type="AlphaFoldDB" id="A0AAV5T398"/>
<accession>A0AAV5T398</accession>
<dbReference type="Gene3D" id="3.40.50.1820">
    <property type="entry name" value="alpha/beta hydrolase"/>
    <property type="match status" value="1"/>
</dbReference>
<proteinExistence type="inferred from homology"/>
<evidence type="ECO:0000256" key="3">
    <source>
        <dbReference type="ARBA" id="ARBA00022801"/>
    </source>
</evidence>